<sequence length="507" mass="54678">MEVMKSPVVVSGGGGGGFKEEMKFESNIGVDEVRELGKIGGQTTARDGDRSMSSSPNRNDSKNSEQENHVESTRAEIGVVREENERLRMILAQMVKDYQSLKMQFFDIAQQEQSKDSNETIDNDNMIDKTELQVSLSLGTTSSGPKKEEKMNISNKISDEGELREGLTLGLDCKFEGLKEGSTYTSSENSFIESKEEEIGLPWPPGRVLKNLRSGEDDILPQAHVKKARVSVRARCDAPTMNDGCQWRKYGQKIAKGNPCPRAYYRCTVAPACPVRKQVQRCAEDMSILITTYEGTHNHSLPFSATAMASTTSAAASMLMSGSSGSSHPTILAPYSTSSLTTAAMNFNPTDVSRTSRSLYLPSQSISSTPPHPTITLDLTSTPSSLAPMSSPFNRFPSNYSSVTSRFPSSSFRFSSSESNAPLPPSWGASSKGYLNYQSYGKSQLGSFNQAYIQKPNASTLVTTPTTQHSLTDTIATATKAITADPSFQSALAAAITSIVGGGGNGS</sequence>
<keyword evidence="4" id="KW-0804">Transcription</keyword>
<dbReference type="InterPro" id="IPR036576">
    <property type="entry name" value="WRKY_dom_sf"/>
</dbReference>
<proteinExistence type="predicted"/>
<keyword evidence="9" id="KW-1185">Reference proteome</keyword>
<feature type="compositionally biased region" description="Basic and acidic residues" evidence="6">
    <location>
        <begin position="59"/>
        <end position="77"/>
    </location>
</feature>
<dbReference type="AlphaFoldDB" id="A0AAV9BZF1"/>
<dbReference type="Gene3D" id="2.20.25.80">
    <property type="entry name" value="WRKY domain"/>
    <property type="match status" value="1"/>
</dbReference>
<name>A0AAV9BZF1_ACOCL</name>
<gene>
    <name evidence="8" type="primary">WRKY72</name>
    <name evidence="8" type="ORF">QJS10_CPB22g00840</name>
</gene>
<dbReference type="PROSITE" id="PS50811">
    <property type="entry name" value="WRKY"/>
    <property type="match status" value="1"/>
</dbReference>
<feature type="region of interest" description="Disordered" evidence="6">
    <location>
        <begin position="33"/>
        <end position="77"/>
    </location>
</feature>
<keyword evidence="5" id="KW-0539">Nucleus</keyword>
<evidence type="ECO:0000256" key="1">
    <source>
        <dbReference type="ARBA" id="ARBA00004123"/>
    </source>
</evidence>
<dbReference type="PANTHER" id="PTHR31429:SF24">
    <property type="entry name" value="WRKY TRANSCRIPTION FACTOR 72-RELATED"/>
    <property type="match status" value="1"/>
</dbReference>
<dbReference type="GO" id="GO:0043565">
    <property type="term" value="F:sequence-specific DNA binding"/>
    <property type="evidence" value="ECO:0007669"/>
    <property type="project" value="InterPro"/>
</dbReference>
<evidence type="ECO:0000256" key="3">
    <source>
        <dbReference type="ARBA" id="ARBA00023125"/>
    </source>
</evidence>
<evidence type="ECO:0000256" key="4">
    <source>
        <dbReference type="ARBA" id="ARBA00023163"/>
    </source>
</evidence>
<evidence type="ECO:0000256" key="5">
    <source>
        <dbReference type="ARBA" id="ARBA00023242"/>
    </source>
</evidence>
<keyword evidence="3" id="KW-0238">DNA-binding</keyword>
<dbReference type="PANTHER" id="PTHR31429">
    <property type="entry name" value="WRKY TRANSCRIPTION FACTOR 36-RELATED"/>
    <property type="match status" value="1"/>
</dbReference>
<dbReference type="GO" id="GO:0005634">
    <property type="term" value="C:nucleus"/>
    <property type="evidence" value="ECO:0007669"/>
    <property type="project" value="UniProtKB-SubCell"/>
</dbReference>
<reference evidence="8" key="2">
    <citation type="submission" date="2023-06" db="EMBL/GenBank/DDBJ databases">
        <authorList>
            <person name="Ma L."/>
            <person name="Liu K.-W."/>
            <person name="Li Z."/>
            <person name="Hsiao Y.-Y."/>
            <person name="Qi Y."/>
            <person name="Fu T."/>
            <person name="Tang G."/>
            <person name="Zhang D."/>
            <person name="Sun W.-H."/>
            <person name="Liu D.-K."/>
            <person name="Li Y."/>
            <person name="Chen G.-Z."/>
            <person name="Liu X.-D."/>
            <person name="Liao X.-Y."/>
            <person name="Jiang Y.-T."/>
            <person name="Yu X."/>
            <person name="Hao Y."/>
            <person name="Huang J."/>
            <person name="Zhao X.-W."/>
            <person name="Ke S."/>
            <person name="Chen Y.-Y."/>
            <person name="Wu W.-L."/>
            <person name="Hsu J.-L."/>
            <person name="Lin Y.-F."/>
            <person name="Huang M.-D."/>
            <person name="Li C.-Y."/>
            <person name="Huang L."/>
            <person name="Wang Z.-W."/>
            <person name="Zhao X."/>
            <person name="Zhong W.-Y."/>
            <person name="Peng D.-H."/>
            <person name="Ahmad S."/>
            <person name="Lan S."/>
            <person name="Zhang J.-S."/>
            <person name="Tsai W.-C."/>
            <person name="Van De Peer Y."/>
            <person name="Liu Z.-J."/>
        </authorList>
    </citation>
    <scope>NUCLEOTIDE SEQUENCE</scope>
    <source>
        <strain evidence="8">CP</strain>
        <tissue evidence="8">Leaves</tissue>
    </source>
</reference>
<dbReference type="InterPro" id="IPR044810">
    <property type="entry name" value="WRKY_plant"/>
</dbReference>
<dbReference type="FunFam" id="2.20.25.80:FF:000002">
    <property type="entry name" value="probable WRKY transcription factor 31"/>
    <property type="match status" value="1"/>
</dbReference>
<protein>
    <submittedName>
        <fullName evidence="8">WRKY transcription factor 72</fullName>
    </submittedName>
</protein>
<evidence type="ECO:0000256" key="6">
    <source>
        <dbReference type="SAM" id="MobiDB-lite"/>
    </source>
</evidence>
<dbReference type="Proteomes" id="UP001180020">
    <property type="component" value="Unassembled WGS sequence"/>
</dbReference>
<dbReference type="SMART" id="SM00774">
    <property type="entry name" value="WRKY"/>
    <property type="match status" value="1"/>
</dbReference>
<accession>A0AAV9BZF1</accession>
<reference evidence="8" key="1">
    <citation type="journal article" date="2023" name="Nat. Commun.">
        <title>Diploid and tetraploid genomes of Acorus and the evolution of monocots.</title>
        <authorList>
            <person name="Ma L."/>
            <person name="Liu K.W."/>
            <person name="Li Z."/>
            <person name="Hsiao Y.Y."/>
            <person name="Qi Y."/>
            <person name="Fu T."/>
            <person name="Tang G.D."/>
            <person name="Zhang D."/>
            <person name="Sun W.H."/>
            <person name="Liu D.K."/>
            <person name="Li Y."/>
            <person name="Chen G.Z."/>
            <person name="Liu X.D."/>
            <person name="Liao X.Y."/>
            <person name="Jiang Y.T."/>
            <person name="Yu X."/>
            <person name="Hao Y."/>
            <person name="Huang J."/>
            <person name="Zhao X.W."/>
            <person name="Ke S."/>
            <person name="Chen Y.Y."/>
            <person name="Wu W.L."/>
            <person name="Hsu J.L."/>
            <person name="Lin Y.F."/>
            <person name="Huang M.D."/>
            <person name="Li C.Y."/>
            <person name="Huang L."/>
            <person name="Wang Z.W."/>
            <person name="Zhao X."/>
            <person name="Zhong W.Y."/>
            <person name="Peng D.H."/>
            <person name="Ahmad S."/>
            <person name="Lan S."/>
            <person name="Zhang J.S."/>
            <person name="Tsai W.C."/>
            <person name="Van de Peer Y."/>
            <person name="Liu Z.J."/>
        </authorList>
    </citation>
    <scope>NUCLEOTIDE SEQUENCE</scope>
    <source>
        <strain evidence="8">CP</strain>
    </source>
</reference>
<organism evidence="8 9">
    <name type="scientific">Acorus calamus</name>
    <name type="common">Sweet flag</name>
    <dbReference type="NCBI Taxonomy" id="4465"/>
    <lineage>
        <taxon>Eukaryota</taxon>
        <taxon>Viridiplantae</taxon>
        <taxon>Streptophyta</taxon>
        <taxon>Embryophyta</taxon>
        <taxon>Tracheophyta</taxon>
        <taxon>Spermatophyta</taxon>
        <taxon>Magnoliopsida</taxon>
        <taxon>Liliopsida</taxon>
        <taxon>Acoraceae</taxon>
        <taxon>Acorus</taxon>
    </lineage>
</organism>
<evidence type="ECO:0000313" key="9">
    <source>
        <dbReference type="Proteomes" id="UP001180020"/>
    </source>
</evidence>
<dbReference type="SUPFAM" id="SSF118290">
    <property type="entry name" value="WRKY DNA-binding domain"/>
    <property type="match status" value="1"/>
</dbReference>
<feature type="domain" description="WRKY" evidence="7">
    <location>
        <begin position="236"/>
        <end position="302"/>
    </location>
</feature>
<keyword evidence="2" id="KW-0805">Transcription regulation</keyword>
<evidence type="ECO:0000313" key="8">
    <source>
        <dbReference type="EMBL" id="KAK1281849.1"/>
    </source>
</evidence>
<dbReference type="GO" id="GO:0003700">
    <property type="term" value="F:DNA-binding transcription factor activity"/>
    <property type="evidence" value="ECO:0007669"/>
    <property type="project" value="InterPro"/>
</dbReference>
<evidence type="ECO:0000256" key="2">
    <source>
        <dbReference type="ARBA" id="ARBA00023015"/>
    </source>
</evidence>
<dbReference type="EMBL" id="JAUJYO010000022">
    <property type="protein sequence ID" value="KAK1281849.1"/>
    <property type="molecule type" value="Genomic_DNA"/>
</dbReference>
<comment type="subcellular location">
    <subcellularLocation>
        <location evidence="1">Nucleus</location>
    </subcellularLocation>
</comment>
<dbReference type="InterPro" id="IPR003657">
    <property type="entry name" value="WRKY_dom"/>
</dbReference>
<comment type="caution">
    <text evidence="8">The sequence shown here is derived from an EMBL/GenBank/DDBJ whole genome shotgun (WGS) entry which is preliminary data.</text>
</comment>
<feature type="compositionally biased region" description="Polar residues" evidence="6">
    <location>
        <begin position="41"/>
        <end position="58"/>
    </location>
</feature>
<dbReference type="Pfam" id="PF03106">
    <property type="entry name" value="WRKY"/>
    <property type="match status" value="1"/>
</dbReference>
<evidence type="ECO:0000259" key="7">
    <source>
        <dbReference type="PROSITE" id="PS50811"/>
    </source>
</evidence>